<keyword evidence="2" id="KW-0170">Cobalt</keyword>
<dbReference type="SUPFAM" id="SSF53187">
    <property type="entry name" value="Zn-dependent exopeptidases"/>
    <property type="match status" value="1"/>
</dbReference>
<gene>
    <name evidence="3" type="ORF">GGD89_000188</name>
</gene>
<dbReference type="EMBL" id="JACIGK010000001">
    <property type="protein sequence ID" value="MBB4264582.1"/>
    <property type="molecule type" value="Genomic_DNA"/>
</dbReference>
<dbReference type="EC" id="3.5.1.16" evidence="3"/>
<protein>
    <submittedName>
        <fullName evidence="3">Acetylornithine deacetylase</fullName>
        <ecNumber evidence="3">3.5.1.16</ecNumber>
    </submittedName>
</protein>
<accession>A0A7W6RA57</accession>
<dbReference type="RefSeq" id="WP_184042213.1">
    <property type="nucleotide sequence ID" value="NZ_JACIGK010000001.1"/>
</dbReference>
<dbReference type="InterPro" id="IPR002933">
    <property type="entry name" value="Peptidase_M20"/>
</dbReference>
<evidence type="ECO:0000313" key="3">
    <source>
        <dbReference type="EMBL" id="MBB4264582.1"/>
    </source>
</evidence>
<keyword evidence="4" id="KW-1185">Reference proteome</keyword>
<evidence type="ECO:0000256" key="2">
    <source>
        <dbReference type="ARBA" id="ARBA00023285"/>
    </source>
</evidence>
<dbReference type="InterPro" id="IPR050072">
    <property type="entry name" value="Peptidase_M20A"/>
</dbReference>
<sequence length="451" mass="48544">MTAAVETAGPWTADLWTAEDEACLLDLLAIDTTTPMEHGSRGRIAEAQRRLIDHALTIGFAAVHWRAPDASCLDRPDVPVTVRERARALGADFLEAQPNLVLHLGAERPPDRRLVFNAHMDTVGGGGPARATADRLQGRGVIDAKGLAVAVLAGVRAALARDPSLMDTLTVQIQAPAGEEGGAMGVYGTRVLTEAGVWGRLNVICEPTDGGYFDRTTTSATARIRVEGQGSTDDDPCRGENATLLLAALADRLAHRLAPRVLDRGGKICLAGLQTGAAHNRVYGSGHLLINFAYTDPPMAKAIEAMAEAAFTEARDRFAADYRDLAVTRAAALAADRICRMDWLKRGLPVLSNRDPTCEALLAAIGLDRIAEGDARLPFTCDAMWLARPEAYTIVFGPGDLGRNRAHAEGEFIDRRDLYGYVDRIARLCLAMARHLRDETPRTGEDGRTIS</sequence>
<dbReference type="Gene3D" id="3.40.630.10">
    <property type="entry name" value="Zn peptidases"/>
    <property type="match status" value="1"/>
</dbReference>
<comment type="caution">
    <text evidence="3">The sequence shown here is derived from an EMBL/GenBank/DDBJ whole genome shotgun (WGS) entry which is preliminary data.</text>
</comment>
<proteinExistence type="predicted"/>
<reference evidence="3 4" key="1">
    <citation type="submission" date="2020-08" db="EMBL/GenBank/DDBJ databases">
        <title>Genome sequencing of Purple Non-Sulfur Bacteria from various extreme environments.</title>
        <authorList>
            <person name="Mayer M."/>
        </authorList>
    </citation>
    <scope>NUCLEOTIDE SEQUENCE [LARGE SCALE GENOMIC DNA]</scope>
    <source>
        <strain evidence="3 4">JA131</strain>
    </source>
</reference>
<evidence type="ECO:0000256" key="1">
    <source>
        <dbReference type="ARBA" id="ARBA00022801"/>
    </source>
</evidence>
<dbReference type="AlphaFoldDB" id="A0A7W6RA57"/>
<dbReference type="Pfam" id="PF01546">
    <property type="entry name" value="Peptidase_M20"/>
    <property type="match status" value="1"/>
</dbReference>
<evidence type="ECO:0000313" key="4">
    <source>
        <dbReference type="Proteomes" id="UP000554286"/>
    </source>
</evidence>
<dbReference type="GO" id="GO:0006526">
    <property type="term" value="P:L-arginine biosynthetic process"/>
    <property type="evidence" value="ECO:0007669"/>
    <property type="project" value="TreeGrafter"/>
</dbReference>
<organism evidence="3 4">
    <name type="scientific">Roseospira visakhapatnamensis</name>
    <dbReference type="NCBI Taxonomy" id="390880"/>
    <lineage>
        <taxon>Bacteria</taxon>
        <taxon>Pseudomonadati</taxon>
        <taxon>Pseudomonadota</taxon>
        <taxon>Alphaproteobacteria</taxon>
        <taxon>Rhodospirillales</taxon>
        <taxon>Rhodospirillaceae</taxon>
        <taxon>Roseospira</taxon>
    </lineage>
</organism>
<dbReference type="PANTHER" id="PTHR43808:SF31">
    <property type="entry name" value="N-ACETYL-L-CITRULLINE DEACETYLASE"/>
    <property type="match status" value="1"/>
</dbReference>
<dbReference type="GO" id="GO:0008777">
    <property type="term" value="F:acetylornithine deacetylase activity"/>
    <property type="evidence" value="ECO:0007669"/>
    <property type="project" value="UniProtKB-EC"/>
</dbReference>
<dbReference type="Proteomes" id="UP000554286">
    <property type="component" value="Unassembled WGS sequence"/>
</dbReference>
<dbReference type="PANTHER" id="PTHR43808">
    <property type="entry name" value="ACETYLORNITHINE DEACETYLASE"/>
    <property type="match status" value="1"/>
</dbReference>
<dbReference type="Gene3D" id="3.30.70.360">
    <property type="match status" value="1"/>
</dbReference>
<name>A0A7W6RA57_9PROT</name>
<keyword evidence="1 3" id="KW-0378">Hydrolase</keyword>